<evidence type="ECO:0000259" key="9">
    <source>
        <dbReference type="Pfam" id="PF23220"/>
    </source>
</evidence>
<organism evidence="12 13">
    <name type="scientific">Candida maltosa (strain Xu316)</name>
    <name type="common">Yeast</name>
    <dbReference type="NCBI Taxonomy" id="1245528"/>
    <lineage>
        <taxon>Eukaryota</taxon>
        <taxon>Fungi</taxon>
        <taxon>Dikarya</taxon>
        <taxon>Ascomycota</taxon>
        <taxon>Saccharomycotina</taxon>
        <taxon>Pichiomycetes</taxon>
        <taxon>Debaryomycetaceae</taxon>
        <taxon>Candida/Lodderomyces clade</taxon>
        <taxon>Candida</taxon>
    </lineage>
</organism>
<dbReference type="EMBL" id="AOGT01001760">
    <property type="protein sequence ID" value="EMG47013.1"/>
    <property type="molecule type" value="Genomic_DNA"/>
</dbReference>
<proteinExistence type="inferred from homology"/>
<dbReference type="InterPro" id="IPR011990">
    <property type="entry name" value="TPR-like_helical_dom_sf"/>
</dbReference>
<feature type="domain" description="Pre-mRNA-splicing factor Syf1/CRNKL1-like C-terminal HAT-repeats" evidence="10">
    <location>
        <begin position="376"/>
        <end position="478"/>
    </location>
</feature>
<dbReference type="eggNOG" id="KOG2047">
    <property type="taxonomic scope" value="Eukaryota"/>
</dbReference>
<evidence type="ECO:0000256" key="3">
    <source>
        <dbReference type="ARBA" id="ARBA00022664"/>
    </source>
</evidence>
<keyword evidence="7" id="KW-0539">Nucleus</keyword>
<dbReference type="Pfam" id="PF23220">
    <property type="entry name" value="HAT_Syf1_M"/>
    <property type="match status" value="1"/>
</dbReference>
<dbReference type="GO" id="GO:0071007">
    <property type="term" value="C:U2-type catalytic step 2 spliceosome"/>
    <property type="evidence" value="ECO:0007669"/>
    <property type="project" value="TreeGrafter"/>
</dbReference>
<dbReference type="InterPro" id="IPR045075">
    <property type="entry name" value="Syf1-like"/>
</dbReference>
<keyword evidence="6" id="KW-0508">mRNA splicing</keyword>
<dbReference type="GO" id="GO:0000974">
    <property type="term" value="C:Prp19 complex"/>
    <property type="evidence" value="ECO:0007669"/>
    <property type="project" value="TreeGrafter"/>
</dbReference>
<keyword evidence="13" id="KW-1185">Reference proteome</keyword>
<dbReference type="InterPro" id="IPR003107">
    <property type="entry name" value="HAT"/>
</dbReference>
<evidence type="ECO:0000259" key="11">
    <source>
        <dbReference type="Pfam" id="PF23233"/>
    </source>
</evidence>
<evidence type="ECO:0000259" key="10">
    <source>
        <dbReference type="Pfam" id="PF23231"/>
    </source>
</evidence>
<dbReference type="AlphaFoldDB" id="M3J4R6"/>
<feature type="domain" description="Pre-mRNA-splicing factor Syf1-like N-terminal HAT-repeats" evidence="11">
    <location>
        <begin position="11"/>
        <end position="158"/>
    </location>
</feature>
<dbReference type="InterPro" id="IPR055430">
    <property type="entry name" value="HAT_Syf1_CNRKL1_C"/>
</dbReference>
<evidence type="ECO:0000256" key="2">
    <source>
        <dbReference type="ARBA" id="ARBA00008644"/>
    </source>
</evidence>
<dbReference type="STRING" id="1245528.M3J4R6"/>
<dbReference type="SMART" id="SM00386">
    <property type="entry name" value="HAT"/>
    <property type="match status" value="4"/>
</dbReference>
<dbReference type="OrthoDB" id="10067343at2759"/>
<accession>M3J4R6</accession>
<evidence type="ECO:0000256" key="4">
    <source>
        <dbReference type="ARBA" id="ARBA00022728"/>
    </source>
</evidence>
<dbReference type="Pfam" id="PF23231">
    <property type="entry name" value="HAT_Syf1_CNRKL1_C"/>
    <property type="match status" value="1"/>
</dbReference>
<evidence type="ECO:0000256" key="6">
    <source>
        <dbReference type="ARBA" id="ARBA00023187"/>
    </source>
</evidence>
<sequence>MEIDNLIRKEHIPYEEQLSKTPNDIPTWIAYYNFLTDFEPKLFILHRAVTYNPTASELWKLFLDLLLQDDNIHPDTIVQVYDRALRHLSQDIDLWVQYLRYLLSHSIYKVTFIRRKFNQCLQNLPLIEHESIWIMYLEFADIIGGITGIKVYLKYLQVLDVWDNERGMTIIDVIHKLIEFGGIFEPIMLYRRIIDNPTEYMNLPESITTYLFEYIDLLTDPKSDIGEEGFIDMINKAMIEYPDQFGKLYIKLTYFLTNRNNPERARHYYAKGIIECTTLPDFVMIYDKYLEFEEDELVKMADTKEIESLYLDEFESLIDDRKLLINDTLLRQDINNLDAWFTRFDFYKDDLNKLIQSLTQAIRSINPLKVKSVKSHKLSDVWLKYIDIYSSRNDLKTADFIFSKSVLSQYIDVDELADLYIKWCEMVLGSDEFPEKQAIEILDNVLHRQFDDNDKTVQSKLVKNKKIKEFYKDLVDSFSIE</sequence>
<evidence type="ECO:0000256" key="8">
    <source>
        <dbReference type="ARBA" id="ARBA00039472"/>
    </source>
</evidence>
<reference evidence="12 13" key="1">
    <citation type="submission" date="2013-02" db="EMBL/GenBank/DDBJ databases">
        <title>Genome sequence of Candida maltosa Xu316, a potential industrial strain for xylitol and ethanol production.</title>
        <authorList>
            <person name="Yu J."/>
            <person name="Wang Q."/>
            <person name="Geng X."/>
            <person name="Bao W."/>
            <person name="He P."/>
            <person name="Cai J."/>
        </authorList>
    </citation>
    <scope>NUCLEOTIDE SEQUENCE [LARGE SCALE GENOMIC DNA]</scope>
    <source>
        <strain evidence="13">Xu316</strain>
    </source>
</reference>
<dbReference type="GO" id="GO:0071014">
    <property type="term" value="C:post-mRNA release spliceosomal complex"/>
    <property type="evidence" value="ECO:0007669"/>
    <property type="project" value="TreeGrafter"/>
</dbReference>
<comment type="subcellular location">
    <subcellularLocation>
        <location evidence="1">Nucleus</location>
    </subcellularLocation>
</comment>
<name>M3J4R6_CANMX</name>
<dbReference type="GO" id="GO:0000349">
    <property type="term" value="P:generation of catalytic spliceosome for first transesterification step"/>
    <property type="evidence" value="ECO:0007669"/>
    <property type="project" value="TreeGrafter"/>
</dbReference>
<keyword evidence="3" id="KW-0507">mRNA processing</keyword>
<dbReference type="SUPFAM" id="SSF48452">
    <property type="entry name" value="TPR-like"/>
    <property type="match status" value="1"/>
</dbReference>
<dbReference type="PANTHER" id="PTHR11246:SF5">
    <property type="entry name" value="PRE-MRNA-SPLICING FACTOR SYF1"/>
    <property type="match status" value="1"/>
</dbReference>
<keyword evidence="4" id="KW-0747">Spliceosome</keyword>
<protein>
    <recommendedName>
        <fullName evidence="8">Pre-mRNA-splicing factor SYF1</fullName>
    </recommendedName>
</protein>
<evidence type="ECO:0000313" key="13">
    <source>
        <dbReference type="Proteomes" id="UP000011777"/>
    </source>
</evidence>
<dbReference type="Pfam" id="PF23233">
    <property type="entry name" value="HAT_Syf1_CNRKL1_N"/>
    <property type="match status" value="1"/>
</dbReference>
<comment type="caution">
    <text evidence="12">The sequence shown here is derived from an EMBL/GenBank/DDBJ whole genome shotgun (WGS) entry which is preliminary data.</text>
</comment>
<evidence type="ECO:0000256" key="5">
    <source>
        <dbReference type="ARBA" id="ARBA00022737"/>
    </source>
</evidence>
<evidence type="ECO:0000256" key="7">
    <source>
        <dbReference type="ARBA" id="ARBA00023242"/>
    </source>
</evidence>
<dbReference type="InterPro" id="IPR055433">
    <property type="entry name" value="HAT_Syf1-like_N"/>
</dbReference>
<dbReference type="Gene3D" id="1.25.40.10">
    <property type="entry name" value="Tetratricopeptide repeat domain"/>
    <property type="match status" value="2"/>
</dbReference>
<comment type="similarity">
    <text evidence="2">Belongs to the crooked-neck family.</text>
</comment>
<evidence type="ECO:0000256" key="1">
    <source>
        <dbReference type="ARBA" id="ARBA00004123"/>
    </source>
</evidence>
<keyword evidence="5" id="KW-0677">Repeat</keyword>
<evidence type="ECO:0000313" key="12">
    <source>
        <dbReference type="EMBL" id="EMG47013.1"/>
    </source>
</evidence>
<feature type="domain" description="Pre-mRNA-splicing factor SYF1 central HAT repeats" evidence="9">
    <location>
        <begin position="172"/>
        <end position="365"/>
    </location>
</feature>
<dbReference type="Proteomes" id="UP000011777">
    <property type="component" value="Unassembled WGS sequence"/>
</dbReference>
<dbReference type="PANTHER" id="PTHR11246">
    <property type="entry name" value="PRE-MRNA SPLICING FACTOR"/>
    <property type="match status" value="1"/>
</dbReference>
<dbReference type="InterPro" id="IPR056350">
    <property type="entry name" value="HAT_Syf1_central"/>
</dbReference>
<dbReference type="HOGENOM" id="CLU_007736_3_0_1"/>
<gene>
    <name evidence="12" type="ORF">G210_2704</name>
</gene>